<dbReference type="Proteomes" id="UP000297700">
    <property type="component" value="Unassembled WGS sequence"/>
</dbReference>
<feature type="compositionally biased region" description="Basic and acidic residues" evidence="1">
    <location>
        <begin position="33"/>
        <end position="44"/>
    </location>
</feature>
<evidence type="ECO:0000256" key="1">
    <source>
        <dbReference type="SAM" id="MobiDB-lite"/>
    </source>
</evidence>
<organism evidence="2 3">
    <name type="scientific">Bradyrhizobium frederickii</name>
    <dbReference type="NCBI Taxonomy" id="2560054"/>
    <lineage>
        <taxon>Bacteria</taxon>
        <taxon>Pseudomonadati</taxon>
        <taxon>Pseudomonadota</taxon>
        <taxon>Alphaproteobacteria</taxon>
        <taxon>Hyphomicrobiales</taxon>
        <taxon>Nitrobacteraceae</taxon>
        <taxon>Bradyrhizobium</taxon>
    </lineage>
</organism>
<proteinExistence type="predicted"/>
<dbReference type="RefSeq" id="WP_135167324.1">
    <property type="nucleotide sequence ID" value="NZ_SPQS01000031.1"/>
</dbReference>
<evidence type="ECO:0000313" key="3">
    <source>
        <dbReference type="Proteomes" id="UP000297700"/>
    </source>
</evidence>
<accession>A0A4Y9NMS1</accession>
<sequence>MNSPIVPSFFRLEHEGSGLHEKPLIPPCSVADETQRTRDIDVPKNSRKKHPQETPVWLLRWNNADGAGI</sequence>
<name>A0A4Y9NMS1_9BRAD</name>
<gene>
    <name evidence="2" type="ORF">E4K64_34470</name>
</gene>
<evidence type="ECO:0000313" key="2">
    <source>
        <dbReference type="EMBL" id="TFV69054.1"/>
    </source>
</evidence>
<dbReference type="AlphaFoldDB" id="A0A4Y9NMS1"/>
<protein>
    <submittedName>
        <fullName evidence="2">Uncharacterized protein</fullName>
    </submittedName>
</protein>
<comment type="caution">
    <text evidence="2">The sequence shown here is derived from an EMBL/GenBank/DDBJ whole genome shotgun (WGS) entry which is preliminary data.</text>
</comment>
<reference evidence="2 3" key="1">
    <citation type="submission" date="2019-03" db="EMBL/GenBank/DDBJ databases">
        <title>Bradyrhizobium strains diversity.</title>
        <authorList>
            <person name="Urquiaga M.C.O."/>
            <person name="Hungria M."/>
            <person name="Delamuta J.R.M."/>
            <person name="Klepa M.S."/>
        </authorList>
    </citation>
    <scope>NUCLEOTIDE SEQUENCE [LARGE SCALE GENOMIC DNA]</scope>
    <source>
        <strain evidence="2 3">CNPSo 3426</strain>
    </source>
</reference>
<feature type="region of interest" description="Disordered" evidence="1">
    <location>
        <begin position="21"/>
        <end position="54"/>
    </location>
</feature>
<dbReference type="EMBL" id="SPQS01000031">
    <property type="protein sequence ID" value="TFV69054.1"/>
    <property type="molecule type" value="Genomic_DNA"/>
</dbReference>